<dbReference type="EMBL" id="JWZT01000567">
    <property type="protein sequence ID" value="KII74028.1"/>
    <property type="molecule type" value="Genomic_DNA"/>
</dbReference>
<gene>
    <name evidence="1" type="ORF">RF11_00012</name>
</gene>
<dbReference type="AlphaFoldDB" id="A0A0C2JX36"/>
<proteinExistence type="predicted"/>
<dbReference type="Proteomes" id="UP000031668">
    <property type="component" value="Unassembled WGS sequence"/>
</dbReference>
<protein>
    <submittedName>
        <fullName evidence="1">Uncharacterized protein</fullName>
    </submittedName>
</protein>
<sequence length="194" mass="22766">MLLVNFYLTSPIVFLRMRLTDEVKTTFHRLFERDNSVSSILNILVLFNNVGIHVLNSLTDDITEMHFKDAINNVLDSHRNRYLSDLMEIEVLILLMALKYMKDKYENTFQKSVILKNCKYFCSSDAHKQVSMFSLNNAFESLVYNKVISPESRSETPMLDTPYVLMYSEFEIRHSVHSRTDLPNYIKLFQSIAM</sequence>
<evidence type="ECO:0000313" key="2">
    <source>
        <dbReference type="Proteomes" id="UP000031668"/>
    </source>
</evidence>
<organism evidence="1 2">
    <name type="scientific">Thelohanellus kitauei</name>
    <name type="common">Myxosporean</name>
    <dbReference type="NCBI Taxonomy" id="669202"/>
    <lineage>
        <taxon>Eukaryota</taxon>
        <taxon>Metazoa</taxon>
        <taxon>Cnidaria</taxon>
        <taxon>Myxozoa</taxon>
        <taxon>Myxosporea</taxon>
        <taxon>Bivalvulida</taxon>
        <taxon>Platysporina</taxon>
        <taxon>Myxobolidae</taxon>
        <taxon>Thelohanellus</taxon>
    </lineage>
</organism>
<keyword evidence="2" id="KW-1185">Reference proteome</keyword>
<name>A0A0C2JX36_THEKT</name>
<evidence type="ECO:0000313" key="1">
    <source>
        <dbReference type="EMBL" id="KII74028.1"/>
    </source>
</evidence>
<accession>A0A0C2JX36</accession>
<reference evidence="1 2" key="1">
    <citation type="journal article" date="2014" name="Genome Biol. Evol.">
        <title>The genome of the myxosporean Thelohanellus kitauei shows adaptations to nutrient acquisition within its fish host.</title>
        <authorList>
            <person name="Yang Y."/>
            <person name="Xiong J."/>
            <person name="Zhou Z."/>
            <person name="Huo F."/>
            <person name="Miao W."/>
            <person name="Ran C."/>
            <person name="Liu Y."/>
            <person name="Zhang J."/>
            <person name="Feng J."/>
            <person name="Wang M."/>
            <person name="Wang M."/>
            <person name="Wang L."/>
            <person name="Yao B."/>
        </authorList>
    </citation>
    <scope>NUCLEOTIDE SEQUENCE [LARGE SCALE GENOMIC DNA]</scope>
    <source>
        <strain evidence="1">Wuqing</strain>
    </source>
</reference>
<comment type="caution">
    <text evidence="1">The sequence shown here is derived from an EMBL/GenBank/DDBJ whole genome shotgun (WGS) entry which is preliminary data.</text>
</comment>